<dbReference type="InterPro" id="IPR039315">
    <property type="entry name" value="CheW"/>
</dbReference>
<accession>A0A1D8TVY5</accession>
<dbReference type="GO" id="GO:0005829">
    <property type="term" value="C:cytosol"/>
    <property type="evidence" value="ECO:0007669"/>
    <property type="project" value="TreeGrafter"/>
</dbReference>
<dbReference type="AlphaFoldDB" id="A0A1D8TVY5"/>
<dbReference type="InterPro" id="IPR002545">
    <property type="entry name" value="CheW-lke_dom"/>
</dbReference>
<dbReference type="Proteomes" id="UP000177870">
    <property type="component" value="Chromosome"/>
</dbReference>
<dbReference type="PANTHER" id="PTHR22617">
    <property type="entry name" value="CHEMOTAXIS SENSOR HISTIDINE KINASE-RELATED"/>
    <property type="match status" value="1"/>
</dbReference>
<feature type="domain" description="CheW-like" evidence="1">
    <location>
        <begin position="3"/>
        <end position="147"/>
    </location>
</feature>
<dbReference type="Pfam" id="PF01584">
    <property type="entry name" value="CheW"/>
    <property type="match status" value="2"/>
</dbReference>
<feature type="domain" description="CheW-like" evidence="1">
    <location>
        <begin position="210"/>
        <end position="350"/>
    </location>
</feature>
<dbReference type="KEGG" id="mpro:BJP34_22355"/>
<organism evidence="2 3">
    <name type="scientific">Moorena producens PAL-8-15-08-1</name>
    <dbReference type="NCBI Taxonomy" id="1458985"/>
    <lineage>
        <taxon>Bacteria</taxon>
        <taxon>Bacillati</taxon>
        <taxon>Cyanobacteriota</taxon>
        <taxon>Cyanophyceae</taxon>
        <taxon>Coleofasciculales</taxon>
        <taxon>Coleofasciculaceae</taxon>
        <taxon>Moorena</taxon>
    </lineage>
</organism>
<dbReference type="GO" id="GO:0007165">
    <property type="term" value="P:signal transduction"/>
    <property type="evidence" value="ECO:0007669"/>
    <property type="project" value="InterPro"/>
</dbReference>
<dbReference type="EMBL" id="CP017599">
    <property type="protein sequence ID" value="AOX01809.1"/>
    <property type="molecule type" value="Genomic_DNA"/>
</dbReference>
<dbReference type="InterPro" id="IPR036061">
    <property type="entry name" value="CheW-like_dom_sf"/>
</dbReference>
<name>A0A1D8TVY5_9CYAN</name>
<dbReference type="SMART" id="SM00260">
    <property type="entry name" value="CheW"/>
    <property type="match status" value="2"/>
</dbReference>
<protein>
    <submittedName>
        <fullName evidence="2">Chemotaxis protein CheW</fullName>
    </submittedName>
</protein>
<dbReference type="Gene3D" id="2.40.50.180">
    <property type="entry name" value="CheA-289, Domain 4"/>
    <property type="match status" value="2"/>
</dbReference>
<evidence type="ECO:0000259" key="1">
    <source>
        <dbReference type="PROSITE" id="PS50851"/>
    </source>
</evidence>
<dbReference type="OrthoDB" id="9794382at2"/>
<evidence type="ECO:0000313" key="2">
    <source>
        <dbReference type="EMBL" id="AOX01809.1"/>
    </source>
</evidence>
<dbReference type="PANTHER" id="PTHR22617:SF43">
    <property type="entry name" value="PROTEIN PILI"/>
    <property type="match status" value="1"/>
</dbReference>
<evidence type="ECO:0000313" key="3">
    <source>
        <dbReference type="Proteomes" id="UP000177870"/>
    </source>
</evidence>
<dbReference type="Gene3D" id="2.30.30.40">
    <property type="entry name" value="SH3 Domains"/>
    <property type="match status" value="2"/>
</dbReference>
<dbReference type="PROSITE" id="PS50851">
    <property type="entry name" value="CHEW"/>
    <property type="match status" value="2"/>
</dbReference>
<gene>
    <name evidence="2" type="ORF">BJP34_22355</name>
</gene>
<reference evidence="3" key="1">
    <citation type="submission" date="2016-10" db="EMBL/GenBank/DDBJ databases">
        <title>Comparative genomics uncovers the prolific and rare metabolic potential of the cyanobacterial genus Moorea.</title>
        <authorList>
            <person name="Leao T."/>
            <person name="Castelao G."/>
            <person name="Korobeynikov A."/>
            <person name="Monroe E.A."/>
            <person name="Podell S."/>
            <person name="Glukhov E."/>
            <person name="Allen E."/>
            <person name="Gerwick W.H."/>
            <person name="Gerwick L."/>
        </authorList>
    </citation>
    <scope>NUCLEOTIDE SEQUENCE [LARGE SCALE GENOMIC DNA]</scope>
    <source>
        <strain evidence="3">PAL-8-15-08-1</strain>
    </source>
</reference>
<dbReference type="SUPFAM" id="SSF50341">
    <property type="entry name" value="CheW-like"/>
    <property type="match status" value="2"/>
</dbReference>
<proteinExistence type="predicted"/>
<sequence length="354" mass="39921">MKECHYLTFSLNNCLYGVSTVYVEEIFFLPELTPIPEADPDIVGVINLRGEILPVMDLNLSFNYQSPGYRLTDSVVVLKSEKVRVGIIVNEVYEVRHISPSEISTELYHGRDWARVEEKKFIAGIARSGEDILILSNPESLLQYVETQKLASAEDSLEKEIQDNNHHESELLLVQKPVFCPNATRSERDVFRKRADQLRQSEDSQDVKDLIPLAIIILHGELFGIDLKMVREFTPIGKVTPIPCCPAHIIGNMNLRGEILTLVDIRRVLNLPLMERIDSSQAMVVKLEDIVAGITMEEVCDVIFLNPQEITAVPTGINSGQYEYIQGVAPYQEKIMSILNLQQILLNGGLVINH</sequence>
<dbReference type="RefSeq" id="WP_070394242.1">
    <property type="nucleotide sequence ID" value="NZ_CP017599.1"/>
</dbReference>
<dbReference type="GO" id="GO:0006935">
    <property type="term" value="P:chemotaxis"/>
    <property type="evidence" value="ECO:0007669"/>
    <property type="project" value="InterPro"/>
</dbReference>
<dbReference type="STRING" id="1458985.BJP34_22355"/>